<evidence type="ECO:0000313" key="7">
    <source>
        <dbReference type="EMBL" id="REC93568.1"/>
    </source>
</evidence>
<proteinExistence type="predicted"/>
<feature type="transmembrane region" description="Helical" evidence="5">
    <location>
        <begin position="87"/>
        <end position="109"/>
    </location>
</feature>
<dbReference type="EMBL" id="QRDJ01000009">
    <property type="protein sequence ID" value="REC93568.1"/>
    <property type="molecule type" value="Genomic_DNA"/>
</dbReference>
<organism evidence="7 8">
    <name type="scientific">Kushneria indalinina DSM 14324</name>
    <dbReference type="NCBI Taxonomy" id="1122140"/>
    <lineage>
        <taxon>Bacteria</taxon>
        <taxon>Pseudomonadati</taxon>
        <taxon>Pseudomonadota</taxon>
        <taxon>Gammaproteobacteria</taxon>
        <taxon>Oceanospirillales</taxon>
        <taxon>Halomonadaceae</taxon>
        <taxon>Kushneria</taxon>
    </lineage>
</organism>
<feature type="transmembrane region" description="Helical" evidence="5">
    <location>
        <begin position="47"/>
        <end position="67"/>
    </location>
</feature>
<feature type="domain" description="DUF202" evidence="6">
    <location>
        <begin position="11"/>
        <end position="72"/>
    </location>
</feature>
<sequence length="122" mass="13216">MLKPEPAAQRDPGLQPERTGLAWSRTAFVMLLLSALLLRGGFAHHEYWLTWAGVVLLVTTGATYAWAGVRLRVITISSAPVTVSATWAMRVTALTVALVGLSLMVSVLYHGELLAHLRALLP</sequence>
<name>A0A3D9DS20_9GAMM</name>
<reference evidence="7 8" key="1">
    <citation type="submission" date="2018-07" db="EMBL/GenBank/DDBJ databases">
        <title>Genomic Encyclopedia of Type Strains, Phase IV (KMG-IV): sequencing the most valuable type-strain genomes for metagenomic binning, comparative biology and taxonomic classification.</title>
        <authorList>
            <person name="Goeker M."/>
        </authorList>
    </citation>
    <scope>NUCLEOTIDE SEQUENCE [LARGE SCALE GENOMIC DNA]</scope>
    <source>
        <strain evidence="7 8">DSM 14324</strain>
    </source>
</reference>
<accession>A0A3D9DS20</accession>
<evidence type="ECO:0000256" key="3">
    <source>
        <dbReference type="ARBA" id="ARBA00022989"/>
    </source>
</evidence>
<dbReference type="RefSeq" id="WP_115855155.1">
    <property type="nucleotide sequence ID" value="NZ_QRDJ01000009.1"/>
</dbReference>
<evidence type="ECO:0000256" key="2">
    <source>
        <dbReference type="ARBA" id="ARBA00022692"/>
    </source>
</evidence>
<keyword evidence="4 5" id="KW-0472">Membrane</keyword>
<comment type="subcellular location">
    <subcellularLocation>
        <location evidence="1">Endomembrane system</location>
        <topology evidence="1">Multi-pass membrane protein</topology>
    </subcellularLocation>
</comment>
<evidence type="ECO:0000313" key="8">
    <source>
        <dbReference type="Proteomes" id="UP000256334"/>
    </source>
</evidence>
<keyword evidence="8" id="KW-1185">Reference proteome</keyword>
<evidence type="ECO:0000256" key="4">
    <source>
        <dbReference type="ARBA" id="ARBA00023136"/>
    </source>
</evidence>
<evidence type="ECO:0000259" key="6">
    <source>
        <dbReference type="Pfam" id="PF02656"/>
    </source>
</evidence>
<evidence type="ECO:0000256" key="1">
    <source>
        <dbReference type="ARBA" id="ARBA00004127"/>
    </source>
</evidence>
<dbReference type="InterPro" id="IPR003807">
    <property type="entry name" value="DUF202"/>
</dbReference>
<dbReference type="OrthoDB" id="3701077at2"/>
<gene>
    <name evidence="7" type="ORF">C8D72_2914</name>
</gene>
<dbReference type="AlphaFoldDB" id="A0A3D9DS20"/>
<evidence type="ECO:0000256" key="5">
    <source>
        <dbReference type="SAM" id="Phobius"/>
    </source>
</evidence>
<comment type="caution">
    <text evidence="7">The sequence shown here is derived from an EMBL/GenBank/DDBJ whole genome shotgun (WGS) entry which is preliminary data.</text>
</comment>
<keyword evidence="3 5" id="KW-1133">Transmembrane helix</keyword>
<dbReference type="Pfam" id="PF02656">
    <property type="entry name" value="DUF202"/>
    <property type="match status" value="1"/>
</dbReference>
<feature type="transmembrane region" description="Helical" evidence="5">
    <location>
        <begin position="20"/>
        <end position="38"/>
    </location>
</feature>
<keyword evidence="2 5" id="KW-0812">Transmembrane</keyword>
<dbReference type="Proteomes" id="UP000256334">
    <property type="component" value="Unassembled WGS sequence"/>
</dbReference>
<protein>
    <submittedName>
        <fullName evidence="7">Uncharacterized protein DUF202</fullName>
    </submittedName>
</protein>
<dbReference type="GO" id="GO:0012505">
    <property type="term" value="C:endomembrane system"/>
    <property type="evidence" value="ECO:0007669"/>
    <property type="project" value="UniProtKB-SubCell"/>
</dbReference>